<dbReference type="NCBIfam" id="TIGR01200">
    <property type="entry name" value="GLPGLI"/>
    <property type="match status" value="1"/>
</dbReference>
<feature type="chain" id="PRO_5020427368" evidence="1">
    <location>
        <begin position="19"/>
        <end position="253"/>
    </location>
</feature>
<gene>
    <name evidence="2" type="ORF">C8N28_0390</name>
</gene>
<proteinExistence type="predicted"/>
<reference evidence="2 3" key="1">
    <citation type="submission" date="2019-03" db="EMBL/GenBank/DDBJ databases">
        <title>Genomic Encyclopedia of Archaeal and Bacterial Type Strains, Phase II (KMG-II): from individual species to whole genera.</title>
        <authorList>
            <person name="Goeker M."/>
        </authorList>
    </citation>
    <scope>NUCLEOTIDE SEQUENCE [LARGE SCALE GENOMIC DNA]</scope>
    <source>
        <strain evidence="2 3">DSM 22554</strain>
    </source>
</reference>
<sequence length="253" mass="29361">MKNIVVVCLLLFSTFSLKAQFNHIIDAGTVTYEYKINQYERSKKLLGQESLADKYRDYLYSLEQNRFVLREYKLSFDHNISFFQLMNNKEITNYLDFLLGIPTTSVYRDLNADSLRITKESGEDIYNLKDVIVPIKWKFTTERMNILGYECRRANAIILDSIYVVAFYCPDINVPSGPSIFGGLPGLILGVSLPYDNINIFATEVRLDNPEIPKTSLKKENNKTMTFNEYGDFIKNLSSSKSRIDYNQRSLYF</sequence>
<protein>
    <submittedName>
        <fullName evidence="2">GLPGLI family protein</fullName>
    </submittedName>
</protein>
<feature type="signal peptide" evidence="1">
    <location>
        <begin position="1"/>
        <end position="18"/>
    </location>
</feature>
<dbReference type="OrthoDB" id="1440774at2"/>
<dbReference type="Proteomes" id="UP000294616">
    <property type="component" value="Unassembled WGS sequence"/>
</dbReference>
<dbReference type="Pfam" id="PF22252">
    <property type="entry name" value="PNGase_F-II_N"/>
    <property type="match status" value="1"/>
</dbReference>
<comment type="caution">
    <text evidence="2">The sequence shown here is derived from an EMBL/GenBank/DDBJ whole genome shotgun (WGS) entry which is preliminary data.</text>
</comment>
<evidence type="ECO:0000313" key="2">
    <source>
        <dbReference type="EMBL" id="TCK85092.1"/>
    </source>
</evidence>
<dbReference type="InterPro" id="IPR005901">
    <property type="entry name" value="GLPGLI"/>
</dbReference>
<evidence type="ECO:0000313" key="3">
    <source>
        <dbReference type="Proteomes" id="UP000294616"/>
    </source>
</evidence>
<dbReference type="EMBL" id="SMGO01000001">
    <property type="protein sequence ID" value="TCK85092.1"/>
    <property type="molecule type" value="Genomic_DNA"/>
</dbReference>
<keyword evidence="3" id="KW-1185">Reference proteome</keyword>
<keyword evidence="1" id="KW-0732">Signal</keyword>
<organism evidence="2 3">
    <name type="scientific">Albibacterium bauzanense</name>
    <dbReference type="NCBI Taxonomy" id="653929"/>
    <lineage>
        <taxon>Bacteria</taxon>
        <taxon>Pseudomonadati</taxon>
        <taxon>Bacteroidota</taxon>
        <taxon>Sphingobacteriia</taxon>
        <taxon>Sphingobacteriales</taxon>
        <taxon>Sphingobacteriaceae</taxon>
        <taxon>Albibacterium</taxon>
    </lineage>
</organism>
<name>A0A4R1M1L8_9SPHI</name>
<dbReference type="AlphaFoldDB" id="A0A4R1M1L8"/>
<dbReference type="RefSeq" id="WP_132221014.1">
    <property type="nucleotide sequence ID" value="NZ_SMGO01000001.1"/>
</dbReference>
<accession>A0A4R1M1L8</accession>
<evidence type="ECO:0000256" key="1">
    <source>
        <dbReference type="SAM" id="SignalP"/>
    </source>
</evidence>